<evidence type="ECO:0000313" key="1">
    <source>
        <dbReference type="EMBL" id="OHY90870.1"/>
    </source>
</evidence>
<name>A0A1S2CQ91_AERSO</name>
<evidence type="ECO:0000313" key="2">
    <source>
        <dbReference type="Proteomes" id="UP000179934"/>
    </source>
</evidence>
<comment type="caution">
    <text evidence="1">The sequence shown here is derived from an EMBL/GenBank/DDBJ whole genome shotgun (WGS) entry which is preliminary data.</text>
</comment>
<dbReference type="AlphaFoldDB" id="A0A1S2CQ91"/>
<proteinExistence type="predicted"/>
<dbReference type="Proteomes" id="UP000179934">
    <property type="component" value="Unassembled WGS sequence"/>
</dbReference>
<organism evidence="1 2">
    <name type="scientific">Aeromonas sobria</name>
    <dbReference type="NCBI Taxonomy" id="646"/>
    <lineage>
        <taxon>Bacteria</taxon>
        <taxon>Pseudomonadati</taxon>
        <taxon>Pseudomonadota</taxon>
        <taxon>Gammaproteobacteria</taxon>
        <taxon>Aeromonadales</taxon>
        <taxon>Aeromonadaceae</taxon>
        <taxon>Aeromonas</taxon>
    </lineage>
</organism>
<sequence length="75" mass="8752">MRPDDSDVIQPETISSKIEKKLNFEYQTTGIPQAAALFYQTHQYFKAFTLNATHKKIPRREPHRGSYSATFNYVK</sequence>
<gene>
    <name evidence="1" type="ORF">BJD16_17525</name>
</gene>
<reference evidence="1 2" key="1">
    <citation type="submission" date="2016-09" db="EMBL/GenBank/DDBJ databases">
        <title>Draft Genome Sequence of Aeromonas sobria Strain 08005, Isolated from Sick Rana catesbeiana.</title>
        <authorList>
            <person name="Yang Q."/>
        </authorList>
    </citation>
    <scope>NUCLEOTIDE SEQUENCE [LARGE SCALE GENOMIC DNA]</scope>
    <source>
        <strain evidence="1 2">08005</strain>
    </source>
</reference>
<accession>A0A1S2CQ91</accession>
<protein>
    <submittedName>
        <fullName evidence="1">Uncharacterized protein</fullName>
    </submittedName>
</protein>
<dbReference type="EMBL" id="MKFU01000025">
    <property type="protein sequence ID" value="OHY90870.1"/>
    <property type="molecule type" value="Genomic_DNA"/>
</dbReference>